<feature type="signal peptide" evidence="3">
    <location>
        <begin position="1"/>
        <end position="17"/>
    </location>
</feature>
<evidence type="ECO:0000313" key="4">
    <source>
        <dbReference type="EMBL" id="CBJ30156.1"/>
    </source>
</evidence>
<dbReference type="AlphaFoldDB" id="D7FN99"/>
<feature type="transmembrane region" description="Helical" evidence="2">
    <location>
        <begin position="210"/>
        <end position="232"/>
    </location>
</feature>
<feature type="region of interest" description="Disordered" evidence="1">
    <location>
        <begin position="114"/>
        <end position="135"/>
    </location>
</feature>
<organism evidence="4 5">
    <name type="scientific">Ectocarpus siliculosus</name>
    <name type="common">Brown alga</name>
    <name type="synonym">Conferva siliculosa</name>
    <dbReference type="NCBI Taxonomy" id="2880"/>
    <lineage>
        <taxon>Eukaryota</taxon>
        <taxon>Sar</taxon>
        <taxon>Stramenopiles</taxon>
        <taxon>Ochrophyta</taxon>
        <taxon>PX clade</taxon>
        <taxon>Phaeophyceae</taxon>
        <taxon>Ectocarpales</taxon>
        <taxon>Ectocarpaceae</taxon>
        <taxon>Ectocarpus</taxon>
    </lineage>
</organism>
<sequence length="331" mass="34526">MWLTLSLVGSFAPSAQNAGPLLNPCVELSVGNKLHSTRLPVESRGVTVGEGEGASRKRRSSAVAFHGVTERPPYVAEAKPLRCTHWGSGGRPTRRTCVVAPLEEVQELASGASAVGRNGVDPRGRGGANSGGWSEVVRRGGESTVQLAICWSPAIRLKRPLSLVARAGRLTAHVVSRKIDRPAAAVLNLGLGGAEKASDFLFFGDPRLKAAALVASAVSLSLGSAVVVAAAACFLPVMLALSAAAAATFATLAPPALALTWVFACTGPACEQLWRPLLAHGKGVERSHPLSSDFAPSTGSFILRDANLWCVQPARVHMLPITLSDRVKMSP</sequence>
<gene>
    <name evidence="4" type="ORF">Esi_0177_0052</name>
</gene>
<evidence type="ECO:0000256" key="2">
    <source>
        <dbReference type="SAM" id="Phobius"/>
    </source>
</evidence>
<dbReference type="InParanoid" id="D7FN99"/>
<dbReference type="OrthoDB" id="10450863at2759"/>
<dbReference type="EMBL" id="FN648270">
    <property type="protein sequence ID" value="CBJ30156.1"/>
    <property type="molecule type" value="Genomic_DNA"/>
</dbReference>
<feature type="chain" id="PRO_5003095349" evidence="3">
    <location>
        <begin position="18"/>
        <end position="331"/>
    </location>
</feature>
<dbReference type="EMBL" id="FN649735">
    <property type="protein sequence ID" value="CBJ30156.1"/>
    <property type="molecule type" value="Genomic_DNA"/>
</dbReference>
<keyword evidence="3" id="KW-0732">Signal</keyword>
<keyword evidence="2" id="KW-0472">Membrane</keyword>
<protein>
    <submittedName>
        <fullName evidence="4">Uncharacterized protein</fullName>
    </submittedName>
</protein>
<feature type="transmembrane region" description="Helical" evidence="2">
    <location>
        <begin position="239"/>
        <end position="263"/>
    </location>
</feature>
<dbReference type="Proteomes" id="UP000002630">
    <property type="component" value="Linkage Group LG10"/>
</dbReference>
<keyword evidence="2" id="KW-0812">Transmembrane</keyword>
<evidence type="ECO:0000256" key="3">
    <source>
        <dbReference type="SAM" id="SignalP"/>
    </source>
</evidence>
<evidence type="ECO:0000256" key="1">
    <source>
        <dbReference type="SAM" id="MobiDB-lite"/>
    </source>
</evidence>
<keyword evidence="5" id="KW-1185">Reference proteome</keyword>
<name>D7FN99_ECTSI</name>
<accession>D7FN99</accession>
<evidence type="ECO:0000313" key="5">
    <source>
        <dbReference type="Proteomes" id="UP000002630"/>
    </source>
</evidence>
<proteinExistence type="predicted"/>
<keyword evidence="2" id="KW-1133">Transmembrane helix</keyword>
<reference evidence="4 5" key="1">
    <citation type="journal article" date="2010" name="Nature">
        <title>The Ectocarpus genome and the independent evolution of multicellularity in brown algae.</title>
        <authorList>
            <person name="Cock J.M."/>
            <person name="Sterck L."/>
            <person name="Rouze P."/>
            <person name="Scornet D."/>
            <person name="Allen A.E."/>
            <person name="Amoutzias G."/>
            <person name="Anthouard V."/>
            <person name="Artiguenave F."/>
            <person name="Aury J.M."/>
            <person name="Badger J.H."/>
            <person name="Beszteri B."/>
            <person name="Billiau K."/>
            <person name="Bonnet E."/>
            <person name="Bothwell J.H."/>
            <person name="Bowler C."/>
            <person name="Boyen C."/>
            <person name="Brownlee C."/>
            <person name="Carrano C.J."/>
            <person name="Charrier B."/>
            <person name="Cho G.Y."/>
            <person name="Coelho S.M."/>
            <person name="Collen J."/>
            <person name="Corre E."/>
            <person name="Da Silva C."/>
            <person name="Delage L."/>
            <person name="Delaroque N."/>
            <person name="Dittami S.M."/>
            <person name="Doulbeau S."/>
            <person name="Elias M."/>
            <person name="Farnham G."/>
            <person name="Gachon C.M."/>
            <person name="Gschloessl B."/>
            <person name="Heesch S."/>
            <person name="Jabbari K."/>
            <person name="Jubin C."/>
            <person name="Kawai H."/>
            <person name="Kimura K."/>
            <person name="Kloareg B."/>
            <person name="Kupper F.C."/>
            <person name="Lang D."/>
            <person name="Le Bail A."/>
            <person name="Leblanc C."/>
            <person name="Lerouge P."/>
            <person name="Lohr M."/>
            <person name="Lopez P.J."/>
            <person name="Martens C."/>
            <person name="Maumus F."/>
            <person name="Michel G."/>
            <person name="Miranda-Saavedra D."/>
            <person name="Morales J."/>
            <person name="Moreau H."/>
            <person name="Motomura T."/>
            <person name="Nagasato C."/>
            <person name="Napoli C.A."/>
            <person name="Nelson D.R."/>
            <person name="Nyvall-Collen P."/>
            <person name="Peters A.F."/>
            <person name="Pommier C."/>
            <person name="Potin P."/>
            <person name="Poulain J."/>
            <person name="Quesneville H."/>
            <person name="Read B."/>
            <person name="Rensing S.A."/>
            <person name="Ritter A."/>
            <person name="Rousvoal S."/>
            <person name="Samanta M."/>
            <person name="Samson G."/>
            <person name="Schroeder D.C."/>
            <person name="Segurens B."/>
            <person name="Strittmatter M."/>
            <person name="Tonon T."/>
            <person name="Tregear J.W."/>
            <person name="Valentin K."/>
            <person name="von Dassow P."/>
            <person name="Yamagishi T."/>
            <person name="Van de Peer Y."/>
            <person name="Wincker P."/>
        </authorList>
    </citation>
    <scope>NUCLEOTIDE SEQUENCE [LARGE SCALE GENOMIC DNA]</scope>
    <source>
        <strain evidence="5">Ec32 / CCAP1310/4</strain>
    </source>
</reference>